<dbReference type="Pfam" id="PF13499">
    <property type="entry name" value="EF-hand_7"/>
    <property type="match status" value="2"/>
</dbReference>
<dbReference type="SUPFAM" id="SSF47473">
    <property type="entry name" value="EF-hand"/>
    <property type="match status" value="1"/>
</dbReference>
<dbReference type="GO" id="GO:0046872">
    <property type="term" value="F:metal ion binding"/>
    <property type="evidence" value="ECO:0007669"/>
    <property type="project" value="UniProtKB-KW"/>
</dbReference>
<accession>A0ABD0UBP1</accession>
<organism evidence="5 6">
    <name type="scientific">Dendrobium thyrsiflorum</name>
    <name type="common">Pinecone-like raceme dendrobium</name>
    <name type="synonym">Orchid</name>
    <dbReference type="NCBI Taxonomy" id="117978"/>
    <lineage>
        <taxon>Eukaryota</taxon>
        <taxon>Viridiplantae</taxon>
        <taxon>Streptophyta</taxon>
        <taxon>Embryophyta</taxon>
        <taxon>Tracheophyta</taxon>
        <taxon>Spermatophyta</taxon>
        <taxon>Magnoliopsida</taxon>
        <taxon>Liliopsida</taxon>
        <taxon>Asparagales</taxon>
        <taxon>Orchidaceae</taxon>
        <taxon>Epidendroideae</taxon>
        <taxon>Malaxideae</taxon>
        <taxon>Dendrobiinae</taxon>
        <taxon>Dendrobium</taxon>
    </lineage>
</organism>
<evidence type="ECO:0000313" key="6">
    <source>
        <dbReference type="Proteomes" id="UP001552299"/>
    </source>
</evidence>
<reference evidence="5 6" key="1">
    <citation type="journal article" date="2024" name="Plant Biotechnol. J.">
        <title>Dendrobium thyrsiflorum genome and its molecular insights into genes involved in important horticultural traits.</title>
        <authorList>
            <person name="Chen B."/>
            <person name="Wang J.Y."/>
            <person name="Zheng P.J."/>
            <person name="Li K.L."/>
            <person name="Liang Y.M."/>
            <person name="Chen X.F."/>
            <person name="Zhang C."/>
            <person name="Zhao X."/>
            <person name="He X."/>
            <person name="Zhang G.Q."/>
            <person name="Liu Z.J."/>
            <person name="Xu Q."/>
        </authorList>
    </citation>
    <scope>NUCLEOTIDE SEQUENCE [LARGE SCALE GENOMIC DNA]</scope>
    <source>
        <strain evidence="5">GZMU011</strain>
    </source>
</reference>
<evidence type="ECO:0000259" key="4">
    <source>
        <dbReference type="PROSITE" id="PS50222"/>
    </source>
</evidence>
<feature type="domain" description="EF-hand" evidence="4">
    <location>
        <begin position="123"/>
        <end position="158"/>
    </location>
</feature>
<proteinExistence type="predicted"/>
<dbReference type="InterPro" id="IPR011992">
    <property type="entry name" value="EF-hand-dom_pair"/>
</dbReference>
<sequence length="261" mass="29166">MTSYAYRTMVDRYVFQTAAPKSLLLPTTTPFVLSLTSIKTSSSVPKFDQLLFLTVQAPKFLIIVNMISGETVSLYAQTTSPKTFCGCNSSSIFARIHGKLLLNKPNTVSSPHLPPRAFRASSFRGSKFEQVFRYFDEDGDGKISALELCNCLRSMGEELSAADAEAFLESSDADGDGKLGYEDFLKLVEVEEDVERERTLREAFAAFEMNGMGCITERSLRLALLRLGKEKKVEECSDMIKKFDLNGDGVICFDEFKHMML</sequence>
<dbReference type="Gene3D" id="1.10.238.10">
    <property type="entry name" value="EF-hand"/>
    <property type="match status" value="2"/>
</dbReference>
<dbReference type="PANTHER" id="PTHR10891">
    <property type="entry name" value="EF-HAND CALCIUM-BINDING DOMAIN CONTAINING PROTEIN"/>
    <property type="match status" value="1"/>
</dbReference>
<dbReference type="InterPro" id="IPR018247">
    <property type="entry name" value="EF_Hand_1_Ca_BS"/>
</dbReference>
<dbReference type="PROSITE" id="PS00018">
    <property type="entry name" value="EF_HAND_1"/>
    <property type="match status" value="3"/>
</dbReference>
<name>A0ABD0UBP1_DENTH</name>
<evidence type="ECO:0000256" key="1">
    <source>
        <dbReference type="ARBA" id="ARBA00022723"/>
    </source>
</evidence>
<dbReference type="SMART" id="SM00054">
    <property type="entry name" value="EFh"/>
    <property type="match status" value="4"/>
</dbReference>
<dbReference type="InterPro" id="IPR002048">
    <property type="entry name" value="EF_hand_dom"/>
</dbReference>
<evidence type="ECO:0000256" key="2">
    <source>
        <dbReference type="ARBA" id="ARBA00022737"/>
    </source>
</evidence>
<dbReference type="CDD" id="cd00051">
    <property type="entry name" value="EFh"/>
    <property type="match status" value="2"/>
</dbReference>
<comment type="caution">
    <text evidence="5">The sequence shown here is derived from an EMBL/GenBank/DDBJ whole genome shotgun (WGS) entry which is preliminary data.</text>
</comment>
<dbReference type="Proteomes" id="UP001552299">
    <property type="component" value="Unassembled WGS sequence"/>
</dbReference>
<keyword evidence="6" id="KW-1185">Reference proteome</keyword>
<evidence type="ECO:0000256" key="3">
    <source>
        <dbReference type="ARBA" id="ARBA00022837"/>
    </source>
</evidence>
<evidence type="ECO:0000313" key="5">
    <source>
        <dbReference type="EMBL" id="KAL0910204.1"/>
    </source>
</evidence>
<keyword evidence="2" id="KW-0677">Repeat</keyword>
<dbReference type="FunFam" id="1.10.238.10:FF:000001">
    <property type="entry name" value="Calmodulin 1"/>
    <property type="match status" value="1"/>
</dbReference>
<dbReference type="EMBL" id="JANQDX010000016">
    <property type="protein sequence ID" value="KAL0910204.1"/>
    <property type="molecule type" value="Genomic_DNA"/>
</dbReference>
<feature type="domain" description="EF-hand" evidence="4">
    <location>
        <begin position="159"/>
        <end position="194"/>
    </location>
</feature>
<dbReference type="AlphaFoldDB" id="A0ABD0UBP1"/>
<protein>
    <recommendedName>
        <fullName evidence="4">EF-hand domain-containing protein</fullName>
    </recommendedName>
</protein>
<dbReference type="PROSITE" id="PS50222">
    <property type="entry name" value="EF_HAND_2"/>
    <property type="match status" value="4"/>
</dbReference>
<keyword evidence="1" id="KW-0479">Metal-binding</keyword>
<feature type="domain" description="EF-hand" evidence="4">
    <location>
        <begin position="231"/>
        <end position="261"/>
    </location>
</feature>
<feature type="domain" description="EF-hand" evidence="4">
    <location>
        <begin position="195"/>
        <end position="230"/>
    </location>
</feature>
<dbReference type="InterPro" id="IPR039647">
    <property type="entry name" value="EF_hand_pair_protein_CML-like"/>
</dbReference>
<keyword evidence="3" id="KW-0106">Calcium</keyword>
<gene>
    <name evidence="5" type="ORF">M5K25_021157</name>
</gene>